<dbReference type="Gene3D" id="3.40.50.720">
    <property type="entry name" value="NAD(P)-binding Rossmann-like Domain"/>
    <property type="match status" value="1"/>
</dbReference>
<comment type="similarity">
    <text evidence="1">Belongs to the short-chain dehydrogenases/reductases (SDR) family.</text>
</comment>
<reference evidence="3 4" key="1">
    <citation type="submission" date="2016-07" db="EMBL/GenBank/DDBJ databases">
        <title>Pervasive Adenine N6-methylation of Active Genes in Fungi.</title>
        <authorList>
            <consortium name="DOE Joint Genome Institute"/>
            <person name="Mondo S.J."/>
            <person name="Dannebaum R.O."/>
            <person name="Kuo R.C."/>
            <person name="Labutti K."/>
            <person name="Haridas S."/>
            <person name="Kuo A."/>
            <person name="Salamov A."/>
            <person name="Ahrendt S.R."/>
            <person name="Lipzen A."/>
            <person name="Sullivan W."/>
            <person name="Andreopoulos W.B."/>
            <person name="Clum A."/>
            <person name="Lindquist E."/>
            <person name="Daum C."/>
            <person name="Ramamoorthy G.K."/>
            <person name="Gryganskyi A."/>
            <person name="Culley D."/>
            <person name="Magnuson J.K."/>
            <person name="James T.Y."/>
            <person name="O'Malley M.A."/>
            <person name="Stajich J.E."/>
            <person name="Spatafora J.W."/>
            <person name="Visel A."/>
            <person name="Grigoriev I.V."/>
        </authorList>
    </citation>
    <scope>NUCLEOTIDE SEQUENCE [LARGE SCALE GENOMIC DNA]</scope>
    <source>
        <strain evidence="3 4">CBS 115471</strain>
    </source>
</reference>
<evidence type="ECO:0008006" key="5">
    <source>
        <dbReference type="Google" id="ProtNLM"/>
    </source>
</evidence>
<dbReference type="AlphaFoldDB" id="A0A1Y2AB51"/>
<gene>
    <name evidence="3" type="ORF">BCR34DRAFT_620782</name>
</gene>
<keyword evidence="4" id="KW-1185">Reference proteome</keyword>
<evidence type="ECO:0000256" key="2">
    <source>
        <dbReference type="ARBA" id="ARBA00022857"/>
    </source>
</evidence>
<dbReference type="SUPFAM" id="SSF51735">
    <property type="entry name" value="NAD(P)-binding Rossmann-fold domains"/>
    <property type="match status" value="1"/>
</dbReference>
<dbReference type="CDD" id="cd05233">
    <property type="entry name" value="SDR_c"/>
    <property type="match status" value="1"/>
</dbReference>
<keyword evidence="2" id="KW-0521">NADP</keyword>
<dbReference type="PANTHER" id="PTHR42760">
    <property type="entry name" value="SHORT-CHAIN DEHYDROGENASES/REDUCTASES FAMILY MEMBER"/>
    <property type="match status" value="1"/>
</dbReference>
<proteinExistence type="inferred from homology"/>
<dbReference type="GO" id="GO:0016616">
    <property type="term" value="F:oxidoreductase activity, acting on the CH-OH group of donors, NAD or NADP as acceptor"/>
    <property type="evidence" value="ECO:0007669"/>
    <property type="project" value="TreeGrafter"/>
</dbReference>
<dbReference type="InterPro" id="IPR002347">
    <property type="entry name" value="SDR_fam"/>
</dbReference>
<sequence length="280" mass="29951">MSRHAIYPDLKDKIVLITGIGQNGDPAMWGNGAATTRTFVRNGSKVFGCDLNISTAQATRTRLLSEFPKASIEVIEADVTKANQVKSLVDACLKKFGRIDILVNNVGRSEKGDPASMSEEVWDAQMDVNLKSVYLSCHFVLPIMERQNSGVIINISSIAGLKYIGKPQVAYAATKAALINFARVTAVTYAPNNIRLNTVVPGLINTPLVKGLADKYAGGDYEGFVKQRNGQVPTGNMGSSDDVANAVVFLSSDSAKYITGTKLVVDGAITGSTGRTDFKL</sequence>
<dbReference type="PROSITE" id="PS00061">
    <property type="entry name" value="ADH_SHORT"/>
    <property type="match status" value="1"/>
</dbReference>
<comment type="caution">
    <text evidence="3">The sequence shown here is derived from an EMBL/GenBank/DDBJ whole genome shotgun (WGS) entry which is preliminary data.</text>
</comment>
<dbReference type="Proteomes" id="UP000193144">
    <property type="component" value="Unassembled WGS sequence"/>
</dbReference>
<dbReference type="STRING" id="1231657.A0A1Y2AB51"/>
<evidence type="ECO:0000256" key="1">
    <source>
        <dbReference type="ARBA" id="ARBA00006484"/>
    </source>
</evidence>
<name>A0A1Y2AB51_9PLEO</name>
<dbReference type="FunFam" id="3.40.50.720:FF:000084">
    <property type="entry name" value="Short-chain dehydrogenase reductase"/>
    <property type="match status" value="1"/>
</dbReference>
<dbReference type="OrthoDB" id="498125at2759"/>
<evidence type="ECO:0000313" key="3">
    <source>
        <dbReference type="EMBL" id="ORY19779.1"/>
    </source>
</evidence>
<accession>A0A1Y2AB51</accession>
<dbReference type="PRINTS" id="PR00081">
    <property type="entry name" value="GDHRDH"/>
</dbReference>
<organism evidence="3 4">
    <name type="scientific">Clohesyomyces aquaticus</name>
    <dbReference type="NCBI Taxonomy" id="1231657"/>
    <lineage>
        <taxon>Eukaryota</taxon>
        <taxon>Fungi</taxon>
        <taxon>Dikarya</taxon>
        <taxon>Ascomycota</taxon>
        <taxon>Pezizomycotina</taxon>
        <taxon>Dothideomycetes</taxon>
        <taxon>Pleosporomycetidae</taxon>
        <taxon>Pleosporales</taxon>
        <taxon>Lindgomycetaceae</taxon>
        <taxon>Clohesyomyces</taxon>
    </lineage>
</organism>
<dbReference type="InterPro" id="IPR020904">
    <property type="entry name" value="Sc_DH/Rdtase_CS"/>
</dbReference>
<protein>
    <recommendedName>
        <fullName evidence="5">Short chain type dehydrogenase</fullName>
    </recommendedName>
</protein>
<dbReference type="Pfam" id="PF13561">
    <property type="entry name" value="adh_short_C2"/>
    <property type="match status" value="1"/>
</dbReference>
<evidence type="ECO:0000313" key="4">
    <source>
        <dbReference type="Proteomes" id="UP000193144"/>
    </source>
</evidence>
<dbReference type="PRINTS" id="PR00080">
    <property type="entry name" value="SDRFAMILY"/>
</dbReference>
<dbReference type="EMBL" id="MCFA01000001">
    <property type="protein sequence ID" value="ORY19779.1"/>
    <property type="molecule type" value="Genomic_DNA"/>
</dbReference>
<dbReference type="InterPro" id="IPR036291">
    <property type="entry name" value="NAD(P)-bd_dom_sf"/>
</dbReference>